<organism evidence="1 2">
    <name type="scientific">Leptospira fluminis</name>
    <dbReference type="NCBI Taxonomy" id="2484979"/>
    <lineage>
        <taxon>Bacteria</taxon>
        <taxon>Pseudomonadati</taxon>
        <taxon>Spirochaetota</taxon>
        <taxon>Spirochaetia</taxon>
        <taxon>Leptospirales</taxon>
        <taxon>Leptospiraceae</taxon>
        <taxon>Leptospira</taxon>
    </lineage>
</organism>
<dbReference type="Proteomes" id="UP000297855">
    <property type="component" value="Unassembled WGS sequence"/>
</dbReference>
<keyword evidence="2" id="KW-1185">Reference proteome</keyword>
<gene>
    <name evidence="1" type="ORF">EHO61_11340</name>
</gene>
<dbReference type="AlphaFoldDB" id="A0A4V6QKU4"/>
<evidence type="ECO:0000313" key="2">
    <source>
        <dbReference type="Proteomes" id="UP000297855"/>
    </source>
</evidence>
<name>A0A4V6QKU4_9LEPT</name>
<comment type="caution">
    <text evidence="1">The sequence shown here is derived from an EMBL/GenBank/DDBJ whole genome shotgun (WGS) entry which is preliminary data.</text>
</comment>
<reference evidence="1" key="1">
    <citation type="journal article" date="2019" name="PLoS Negl. Trop. Dis.">
        <title>Revisiting the worldwide diversity of Leptospira species in the environment.</title>
        <authorList>
            <person name="Vincent A.T."/>
            <person name="Schiettekatte O."/>
            <person name="Bourhy P."/>
            <person name="Veyrier F.J."/>
            <person name="Picardeau M."/>
        </authorList>
    </citation>
    <scope>NUCLEOTIDE SEQUENCE [LARGE SCALE GENOMIC DNA]</scope>
    <source>
        <strain evidence="1">SCS5</strain>
    </source>
</reference>
<dbReference type="EMBL" id="RQEV01000011">
    <property type="protein sequence ID" value="TGK18044.1"/>
    <property type="molecule type" value="Genomic_DNA"/>
</dbReference>
<sequence>MNPRRFILKWKQKKKQFDKSRTTLLNELHDYNPKRRRRSGETADFRQNGMQIGKKQKIERLKVTDILPLSQKFQ</sequence>
<protein>
    <submittedName>
        <fullName evidence="1">Uncharacterized protein</fullName>
    </submittedName>
</protein>
<accession>A0A4V6QKU4</accession>
<proteinExistence type="predicted"/>
<evidence type="ECO:0000313" key="1">
    <source>
        <dbReference type="EMBL" id="TGK18044.1"/>
    </source>
</evidence>